<dbReference type="GO" id="GO:0005975">
    <property type="term" value="P:carbohydrate metabolic process"/>
    <property type="evidence" value="ECO:0007669"/>
    <property type="project" value="InterPro"/>
</dbReference>
<dbReference type="InParanoid" id="E1ZE15"/>
<dbReference type="OMA" id="WSDSFHN"/>
<gene>
    <name evidence="4" type="ORF">CHLNCDRAFT_145257</name>
</gene>
<name>E1ZE15_CHLVA</name>
<dbReference type="Pfam" id="PF00722">
    <property type="entry name" value="Glyco_hydro_16"/>
    <property type="match status" value="1"/>
</dbReference>
<feature type="chain" id="PRO_5003155854" description="GH16 domain-containing protein" evidence="2">
    <location>
        <begin position="17"/>
        <end position="294"/>
    </location>
</feature>
<dbReference type="Proteomes" id="UP000008141">
    <property type="component" value="Unassembled WGS sequence"/>
</dbReference>
<dbReference type="OrthoDB" id="1938337at2759"/>
<dbReference type="InterPro" id="IPR000757">
    <property type="entry name" value="Beta-glucanase-like"/>
</dbReference>
<dbReference type="GO" id="GO:0004553">
    <property type="term" value="F:hydrolase activity, hydrolyzing O-glycosyl compounds"/>
    <property type="evidence" value="ECO:0007669"/>
    <property type="project" value="InterPro"/>
</dbReference>
<dbReference type="PANTHER" id="PTHR10963:SF55">
    <property type="entry name" value="GLYCOSIDE HYDROLASE FAMILY 16 PROTEIN"/>
    <property type="match status" value="1"/>
</dbReference>
<evidence type="ECO:0000313" key="4">
    <source>
        <dbReference type="EMBL" id="EFN55952.1"/>
    </source>
</evidence>
<protein>
    <recommendedName>
        <fullName evidence="3">GH16 domain-containing protein</fullName>
    </recommendedName>
</protein>
<dbReference type="RefSeq" id="XP_005848054.1">
    <property type="nucleotide sequence ID" value="XM_005847992.1"/>
</dbReference>
<evidence type="ECO:0000256" key="2">
    <source>
        <dbReference type="SAM" id="SignalP"/>
    </source>
</evidence>
<dbReference type="AlphaFoldDB" id="E1ZE15"/>
<organism evidence="5">
    <name type="scientific">Chlorella variabilis</name>
    <name type="common">Green alga</name>
    <dbReference type="NCBI Taxonomy" id="554065"/>
    <lineage>
        <taxon>Eukaryota</taxon>
        <taxon>Viridiplantae</taxon>
        <taxon>Chlorophyta</taxon>
        <taxon>core chlorophytes</taxon>
        <taxon>Trebouxiophyceae</taxon>
        <taxon>Chlorellales</taxon>
        <taxon>Chlorellaceae</taxon>
        <taxon>Chlorella clade</taxon>
        <taxon>Chlorella</taxon>
    </lineage>
</organism>
<keyword evidence="2" id="KW-0732">Signal</keyword>
<comment type="similarity">
    <text evidence="1">Belongs to the glycosyl hydrolase 16 family.</text>
</comment>
<evidence type="ECO:0000313" key="5">
    <source>
        <dbReference type="Proteomes" id="UP000008141"/>
    </source>
</evidence>
<evidence type="ECO:0000259" key="3">
    <source>
        <dbReference type="PROSITE" id="PS51762"/>
    </source>
</evidence>
<keyword evidence="5" id="KW-1185">Reference proteome</keyword>
<feature type="domain" description="GH16" evidence="3">
    <location>
        <begin position="24"/>
        <end position="294"/>
    </location>
</feature>
<dbReference type="EMBL" id="GL433843">
    <property type="protein sequence ID" value="EFN55952.1"/>
    <property type="molecule type" value="Genomic_DNA"/>
</dbReference>
<dbReference type="SUPFAM" id="SSF49899">
    <property type="entry name" value="Concanavalin A-like lectins/glucanases"/>
    <property type="match status" value="1"/>
</dbReference>
<dbReference type="CDD" id="cd08023">
    <property type="entry name" value="GH16_laminarinase_like"/>
    <property type="match status" value="1"/>
</dbReference>
<dbReference type="STRING" id="554065.E1ZE15"/>
<dbReference type="PROSITE" id="PS51762">
    <property type="entry name" value="GH16_2"/>
    <property type="match status" value="1"/>
</dbReference>
<evidence type="ECO:0000256" key="1">
    <source>
        <dbReference type="ARBA" id="ARBA00006865"/>
    </source>
</evidence>
<sequence length="294" mass="31283">MGSAGTLGLLMALAAALSPESQPSEGSGTVQPLQSSAQGQWYTDLPQNLRLEDGKLVLQAVYDPAARAIRDQPYTSARVRTFGKYAVAPSQAHPTIKVEARIKVPAGLGLWPAFWMLPADNATAACSGCGRHGVWAASGEIDILEAANDATKALGTLHYGGPWPLNSYTSNNYSLPGGASLAGDFHTFGLEWDAKQMRWYVDGQLFATQYSGNGTRSGWFSLGADATSLEAQPLLSDAPFSQRFYIILNLSLGGEATEFTKINGVGIAPAQLNATLATPQAMLVDWVRVWGYSP</sequence>
<dbReference type="InterPro" id="IPR013320">
    <property type="entry name" value="ConA-like_dom_sf"/>
</dbReference>
<dbReference type="eggNOG" id="ENOG502S1W9">
    <property type="taxonomic scope" value="Eukaryota"/>
</dbReference>
<feature type="signal peptide" evidence="2">
    <location>
        <begin position="1"/>
        <end position="16"/>
    </location>
</feature>
<accession>E1ZE15</accession>
<dbReference type="InterPro" id="IPR050546">
    <property type="entry name" value="Glycosyl_Hydrlase_16"/>
</dbReference>
<dbReference type="KEGG" id="cvr:CHLNCDRAFT_145257"/>
<dbReference type="PANTHER" id="PTHR10963">
    <property type="entry name" value="GLYCOSYL HYDROLASE-RELATED"/>
    <property type="match status" value="1"/>
</dbReference>
<reference evidence="4 5" key="1">
    <citation type="journal article" date="2010" name="Plant Cell">
        <title>The Chlorella variabilis NC64A genome reveals adaptation to photosymbiosis, coevolution with viruses, and cryptic sex.</title>
        <authorList>
            <person name="Blanc G."/>
            <person name="Duncan G."/>
            <person name="Agarkova I."/>
            <person name="Borodovsky M."/>
            <person name="Gurnon J."/>
            <person name="Kuo A."/>
            <person name="Lindquist E."/>
            <person name="Lucas S."/>
            <person name="Pangilinan J."/>
            <person name="Polle J."/>
            <person name="Salamov A."/>
            <person name="Terry A."/>
            <person name="Yamada T."/>
            <person name="Dunigan D.D."/>
            <person name="Grigoriev I.V."/>
            <person name="Claverie J.M."/>
            <person name="Van Etten J.L."/>
        </authorList>
    </citation>
    <scope>NUCLEOTIDE SEQUENCE [LARGE SCALE GENOMIC DNA]</scope>
    <source>
        <strain evidence="4 5">NC64A</strain>
    </source>
</reference>
<proteinExistence type="inferred from homology"/>
<dbReference type="Gene3D" id="2.60.120.200">
    <property type="match status" value="1"/>
</dbReference>
<dbReference type="GeneID" id="17355462"/>